<dbReference type="EMBL" id="WXEW01000004">
    <property type="protein sequence ID" value="NAS22820.1"/>
    <property type="molecule type" value="Genomic_DNA"/>
</dbReference>
<feature type="signal peptide" evidence="1">
    <location>
        <begin position="1"/>
        <end position="30"/>
    </location>
</feature>
<gene>
    <name evidence="2" type="ORF">GT755_14115</name>
</gene>
<feature type="chain" id="PRO_5028809231" evidence="1">
    <location>
        <begin position="31"/>
        <end position="244"/>
    </location>
</feature>
<dbReference type="GO" id="GO:0050482">
    <property type="term" value="P:arachidonate secretion"/>
    <property type="evidence" value="ECO:0007669"/>
    <property type="project" value="InterPro"/>
</dbReference>
<dbReference type="AlphaFoldDB" id="A0A7C9J3I6"/>
<evidence type="ECO:0000313" key="2">
    <source>
        <dbReference type="EMBL" id="NAS22820.1"/>
    </source>
</evidence>
<evidence type="ECO:0000256" key="1">
    <source>
        <dbReference type="SAM" id="SignalP"/>
    </source>
</evidence>
<dbReference type="Pfam" id="PF09056">
    <property type="entry name" value="Phospholip_A2_3"/>
    <property type="match status" value="1"/>
</dbReference>
<organism evidence="2 3">
    <name type="scientific">Herbidospora solisilvae</name>
    <dbReference type="NCBI Taxonomy" id="2696284"/>
    <lineage>
        <taxon>Bacteria</taxon>
        <taxon>Bacillati</taxon>
        <taxon>Actinomycetota</taxon>
        <taxon>Actinomycetes</taxon>
        <taxon>Streptosporangiales</taxon>
        <taxon>Streptosporangiaceae</taxon>
        <taxon>Herbidospora</taxon>
    </lineage>
</organism>
<dbReference type="RefSeq" id="WP_161480180.1">
    <property type="nucleotide sequence ID" value="NZ_WXEW01000004.1"/>
</dbReference>
<sequence length="244" mass="26406">MTRSTHGLARAATILAVVRLLAGGPGVASAGAADDPVEETDRLLFEVSLGDFAEQADQERMGLDDCSFAEGQEGFDFGEACWRHDLGYRNYRSQGRLTTAARERIDGRLLTDINGICARYRGREAFRAVVCRGEGRVLHGLVRGVGRVYPAASVITPAGRVVRLYAAAQEPFAVGWISGAALGDTVWADRSWNSGVTWIQLGLTKVEPFLTTAVTPPMWDRHQSLRACGQARGGPVACTRWVTV</sequence>
<proteinExistence type="predicted"/>
<dbReference type="GO" id="GO:0004623">
    <property type="term" value="F:phospholipase A2 activity"/>
    <property type="evidence" value="ECO:0007669"/>
    <property type="project" value="InterPro"/>
</dbReference>
<name>A0A7C9J3I6_9ACTN</name>
<dbReference type="InterPro" id="IPR036444">
    <property type="entry name" value="PLipase_A2_dom_sf"/>
</dbReference>
<keyword evidence="3" id="KW-1185">Reference proteome</keyword>
<protein>
    <submittedName>
        <fullName evidence="2">Uncharacterized protein</fullName>
    </submittedName>
</protein>
<evidence type="ECO:0000313" key="3">
    <source>
        <dbReference type="Proteomes" id="UP000479526"/>
    </source>
</evidence>
<keyword evidence="1" id="KW-0732">Signal</keyword>
<dbReference type="GO" id="GO:0006644">
    <property type="term" value="P:phospholipid metabolic process"/>
    <property type="evidence" value="ECO:0007669"/>
    <property type="project" value="InterPro"/>
</dbReference>
<comment type="caution">
    <text evidence="2">The sequence shown here is derived from an EMBL/GenBank/DDBJ whole genome shotgun (WGS) entry which is preliminary data.</text>
</comment>
<dbReference type="Proteomes" id="UP000479526">
    <property type="component" value="Unassembled WGS sequence"/>
</dbReference>
<dbReference type="Gene3D" id="1.20.90.10">
    <property type="entry name" value="Phospholipase A2 domain"/>
    <property type="match status" value="1"/>
</dbReference>
<dbReference type="SUPFAM" id="SSF48619">
    <property type="entry name" value="Phospholipase A2, PLA2"/>
    <property type="match status" value="1"/>
</dbReference>
<accession>A0A7C9J3I6</accession>
<reference evidence="2 3" key="1">
    <citation type="submission" date="2020-01" db="EMBL/GenBank/DDBJ databases">
        <title>Herbidospora sp. NEAU-GS84 nov., a novel actinomycete isolated from soil.</title>
        <authorList>
            <person name="Han L."/>
        </authorList>
    </citation>
    <scope>NUCLEOTIDE SEQUENCE [LARGE SCALE GENOMIC DNA]</scope>
    <source>
        <strain evidence="2 3">NEAU-GS84</strain>
    </source>
</reference>
<dbReference type="InterPro" id="IPR015141">
    <property type="entry name" value="PLipase_A2_prok/fun"/>
</dbReference>